<dbReference type="RefSeq" id="WP_067522325.1">
    <property type="nucleotide sequence ID" value="NZ_JABELX010000011.1"/>
</dbReference>
<keyword evidence="2" id="KW-1185">Reference proteome</keyword>
<dbReference type="PANTHER" id="PTHR39456:SF1">
    <property type="entry name" value="METAL-DEPENDENT HYDROLASE"/>
    <property type="match status" value="1"/>
</dbReference>
<dbReference type="PIRSF" id="PIRSF007580">
    <property type="entry name" value="UCP07580"/>
    <property type="match status" value="1"/>
</dbReference>
<dbReference type="AlphaFoldDB" id="A0A849C4N5"/>
<accession>A0A849C4N5</accession>
<sequence length="280" mass="32678">MNSKPVLRVRRIHFNYPTGSSHRHYADNDLVMSHTVAYLSGIFPEGEDFFIRSVRHYADRITEPELKAQVKGFIGQEVTHSREHRELNTRLQQMGYPTDRTDRRFRWAMELYERRFSPLTCLAFTAAFEHYTAVIAETMLTDDRARKMLGETEVREIMLWHAFEESEHRSVAIDVYRAVGGSERRRIWAMRWATIAFLISSFLNITQSILGDRAAYHPVRLARSFAALRHSPFLSRALIKRISSYNRRGFHPDDVDNTALLAHWSTELFGESGTLSDRLR</sequence>
<evidence type="ECO:0000313" key="1">
    <source>
        <dbReference type="EMBL" id="NNH73592.1"/>
    </source>
</evidence>
<proteinExistence type="predicted"/>
<dbReference type="GO" id="GO:0016787">
    <property type="term" value="F:hydrolase activity"/>
    <property type="evidence" value="ECO:0007669"/>
    <property type="project" value="UniProtKB-KW"/>
</dbReference>
<name>A0A849C4N5_9NOCA</name>
<evidence type="ECO:0000313" key="2">
    <source>
        <dbReference type="Proteomes" id="UP000586827"/>
    </source>
</evidence>
<dbReference type="Proteomes" id="UP000586827">
    <property type="component" value="Unassembled WGS sequence"/>
</dbReference>
<comment type="caution">
    <text evidence="1">The sequence shown here is derived from an EMBL/GenBank/DDBJ whole genome shotgun (WGS) entry which is preliminary data.</text>
</comment>
<reference evidence="1 2" key="1">
    <citation type="submission" date="2020-05" db="EMBL/GenBank/DDBJ databases">
        <title>MicrobeNet Type strains.</title>
        <authorList>
            <person name="Nicholson A.C."/>
        </authorList>
    </citation>
    <scope>NUCLEOTIDE SEQUENCE [LARGE SCALE GENOMIC DNA]</scope>
    <source>
        <strain evidence="1 2">JCM 3224</strain>
    </source>
</reference>
<dbReference type="EMBL" id="JABELX010000011">
    <property type="protein sequence ID" value="NNH73592.1"/>
    <property type="molecule type" value="Genomic_DNA"/>
</dbReference>
<organism evidence="1 2">
    <name type="scientific">Nocardia uniformis</name>
    <dbReference type="NCBI Taxonomy" id="53432"/>
    <lineage>
        <taxon>Bacteria</taxon>
        <taxon>Bacillati</taxon>
        <taxon>Actinomycetota</taxon>
        <taxon>Actinomycetes</taxon>
        <taxon>Mycobacteriales</taxon>
        <taxon>Nocardiaceae</taxon>
        <taxon>Nocardia</taxon>
    </lineage>
</organism>
<dbReference type="InterPro" id="IPR016516">
    <property type="entry name" value="UCP07580"/>
</dbReference>
<protein>
    <submittedName>
        <fullName evidence="1">Metal-dependent hydrolase</fullName>
    </submittedName>
</protein>
<dbReference type="PANTHER" id="PTHR39456">
    <property type="entry name" value="METAL-DEPENDENT HYDROLASE"/>
    <property type="match status" value="1"/>
</dbReference>
<keyword evidence="1" id="KW-0378">Hydrolase</keyword>
<gene>
    <name evidence="1" type="ORF">HLB23_27705</name>
</gene>
<dbReference type="Pfam" id="PF10118">
    <property type="entry name" value="Metal_hydrol"/>
    <property type="match status" value="1"/>
</dbReference>